<organism evidence="6 7">
    <name type="scientific">Nocardia terpenica</name>
    <dbReference type="NCBI Taxonomy" id="455432"/>
    <lineage>
        <taxon>Bacteria</taxon>
        <taxon>Bacillati</taxon>
        <taxon>Actinomycetota</taxon>
        <taxon>Actinomycetes</taxon>
        <taxon>Mycobacteriales</taxon>
        <taxon>Nocardiaceae</taxon>
        <taxon>Nocardia</taxon>
    </lineage>
</organism>
<dbReference type="InterPro" id="IPR011008">
    <property type="entry name" value="Dimeric_a/b-barrel"/>
</dbReference>
<evidence type="ECO:0000256" key="4">
    <source>
        <dbReference type="SAM" id="MobiDB-lite"/>
    </source>
</evidence>
<dbReference type="PANTHER" id="PTHR30154:SF54">
    <property type="entry name" value="POSSIBLE TRANSCRIPTIONAL REGULATORY PROTEIN (PROBABLY LRP_ASNC-FAMILY)"/>
    <property type="match status" value="1"/>
</dbReference>
<proteinExistence type="predicted"/>
<dbReference type="PANTHER" id="PTHR30154">
    <property type="entry name" value="LEUCINE-RESPONSIVE REGULATORY PROTEIN"/>
    <property type="match status" value="1"/>
</dbReference>
<dbReference type="SUPFAM" id="SSF46785">
    <property type="entry name" value="Winged helix' DNA-binding domain"/>
    <property type="match status" value="1"/>
</dbReference>
<dbReference type="GO" id="GO:0043200">
    <property type="term" value="P:response to amino acid"/>
    <property type="evidence" value="ECO:0007669"/>
    <property type="project" value="TreeGrafter"/>
</dbReference>
<feature type="compositionally biased region" description="Basic and acidic residues" evidence="4">
    <location>
        <begin position="162"/>
        <end position="171"/>
    </location>
</feature>
<dbReference type="GeneID" id="88362307"/>
<dbReference type="EMBL" id="CP023778">
    <property type="protein sequence ID" value="ATL70473.1"/>
    <property type="molecule type" value="Genomic_DNA"/>
</dbReference>
<keyword evidence="1" id="KW-0805">Transcription regulation</keyword>
<dbReference type="KEGG" id="ntp:CRH09_34135"/>
<keyword evidence="3" id="KW-0804">Transcription</keyword>
<dbReference type="InterPro" id="IPR019888">
    <property type="entry name" value="Tscrpt_reg_AsnC-like"/>
</dbReference>
<dbReference type="Pfam" id="PF01037">
    <property type="entry name" value="AsnC_trans_reg"/>
    <property type="match status" value="1"/>
</dbReference>
<evidence type="ECO:0000313" key="7">
    <source>
        <dbReference type="Proteomes" id="UP000221961"/>
    </source>
</evidence>
<dbReference type="InterPro" id="IPR036388">
    <property type="entry name" value="WH-like_DNA-bd_sf"/>
</dbReference>
<evidence type="ECO:0000256" key="2">
    <source>
        <dbReference type="ARBA" id="ARBA00023125"/>
    </source>
</evidence>
<dbReference type="PROSITE" id="PS50956">
    <property type="entry name" value="HTH_ASNC_2"/>
    <property type="match status" value="1"/>
</dbReference>
<dbReference type="InterPro" id="IPR019887">
    <property type="entry name" value="Tscrpt_reg_AsnC/Lrp_C"/>
</dbReference>
<evidence type="ECO:0000259" key="5">
    <source>
        <dbReference type="PROSITE" id="PS50956"/>
    </source>
</evidence>
<evidence type="ECO:0000256" key="1">
    <source>
        <dbReference type="ARBA" id="ARBA00023015"/>
    </source>
</evidence>
<dbReference type="CDD" id="cd00090">
    <property type="entry name" value="HTH_ARSR"/>
    <property type="match status" value="1"/>
</dbReference>
<dbReference type="InterPro" id="IPR036390">
    <property type="entry name" value="WH_DNA-bd_sf"/>
</dbReference>
<evidence type="ECO:0000313" key="6">
    <source>
        <dbReference type="EMBL" id="ATL70473.1"/>
    </source>
</evidence>
<accession>A0A291RSK7</accession>
<sequence length="195" mass="21426">MVTDTRIDPVDWRILALLQEDASITNKDLAARVGLPTSSCHERVRRLRSAGVIAAVRAVVDPAAVGRALQAFIAVQLRPHRRDLVEAFTSAILALPETLALYNVSGPDDYFVHVAVTDSTHLQAILVDHLATRPEVSHAQTHLIFDQPLLAHLRPTGTRAGTDTDPRDRQDTMPPGGRSAQRDQPRRRKSGNDSE</sequence>
<dbReference type="InterPro" id="IPR000485">
    <property type="entry name" value="AsnC-type_HTH_dom"/>
</dbReference>
<dbReference type="PRINTS" id="PR00033">
    <property type="entry name" value="HTHASNC"/>
</dbReference>
<dbReference type="RefSeq" id="WP_098697445.1">
    <property type="nucleotide sequence ID" value="NZ_CP023778.1"/>
</dbReference>
<dbReference type="SUPFAM" id="SSF54909">
    <property type="entry name" value="Dimeric alpha+beta barrel"/>
    <property type="match status" value="1"/>
</dbReference>
<dbReference type="SMART" id="SM00344">
    <property type="entry name" value="HTH_ASNC"/>
    <property type="match status" value="1"/>
</dbReference>
<dbReference type="Gene3D" id="3.30.70.920">
    <property type="match status" value="1"/>
</dbReference>
<feature type="region of interest" description="Disordered" evidence="4">
    <location>
        <begin position="154"/>
        <end position="195"/>
    </location>
</feature>
<dbReference type="Gene3D" id="1.10.10.10">
    <property type="entry name" value="Winged helix-like DNA-binding domain superfamily/Winged helix DNA-binding domain"/>
    <property type="match status" value="1"/>
</dbReference>
<feature type="domain" description="HTH asnC-type" evidence="5">
    <location>
        <begin position="7"/>
        <end position="68"/>
    </location>
</feature>
<name>A0A291RSK7_9NOCA</name>
<gene>
    <name evidence="6" type="ORF">CRH09_34135</name>
</gene>
<feature type="compositionally biased region" description="Basic and acidic residues" evidence="4">
    <location>
        <begin position="180"/>
        <end position="195"/>
    </location>
</feature>
<reference evidence="6 7" key="1">
    <citation type="submission" date="2017-10" db="EMBL/GenBank/DDBJ databases">
        <title>Comparative genomics between pathogenic Norcardia.</title>
        <authorList>
            <person name="Zeng L."/>
        </authorList>
    </citation>
    <scope>NUCLEOTIDE SEQUENCE [LARGE SCALE GENOMIC DNA]</scope>
    <source>
        <strain evidence="6 7">NC_YFY_NT001</strain>
    </source>
</reference>
<dbReference type="Proteomes" id="UP000221961">
    <property type="component" value="Chromosome"/>
</dbReference>
<evidence type="ECO:0000256" key="3">
    <source>
        <dbReference type="ARBA" id="ARBA00023163"/>
    </source>
</evidence>
<dbReference type="InterPro" id="IPR011991">
    <property type="entry name" value="ArsR-like_HTH"/>
</dbReference>
<protein>
    <submittedName>
        <fullName evidence="6">ArsR family transcriptional regulator</fullName>
    </submittedName>
</protein>
<dbReference type="GO" id="GO:0005829">
    <property type="term" value="C:cytosol"/>
    <property type="evidence" value="ECO:0007669"/>
    <property type="project" value="TreeGrafter"/>
</dbReference>
<dbReference type="AlphaFoldDB" id="A0A291RSK7"/>
<dbReference type="Pfam" id="PF13412">
    <property type="entry name" value="HTH_24"/>
    <property type="match status" value="1"/>
</dbReference>
<dbReference type="GO" id="GO:0043565">
    <property type="term" value="F:sequence-specific DNA binding"/>
    <property type="evidence" value="ECO:0007669"/>
    <property type="project" value="InterPro"/>
</dbReference>
<keyword evidence="2" id="KW-0238">DNA-binding</keyword>